<sequence length="349" mass="39170">MATRNKTASNSNSVAETKEGSHDFKITNYSFQKTSKIRSGTFTIGGYSWAIQLTTDLSMLSLHLVCEQKITCVKVRVIVSILDKRGNPSKYGFKIGPCLFKSDKEFSQKNFVTSTDLEKSECLVNDSFTIRCDLAVLKASYLIETKSCHNIVVPPAELLMHIGNLLESGEASDVTFKVDGGIFQAHKLVLAARSPIFKAELLGSMKEARSGTIVIEDMKAPVFKAMLHFIYWDSLSEIELQGGGDAKQDSVFLTEHLLVAADRYGLDRLRLLCEEKLCNCLDRENVINILILAEQHNCSQLKEVCLQFLARPEVIQDVFTSDGFQDLIKRYPLILKELLIQKRRKVSEC</sequence>
<evidence type="ECO:0000313" key="5">
    <source>
        <dbReference type="EMBL" id="KAJ4755458.1"/>
    </source>
</evidence>
<feature type="domain" description="MATH" evidence="4">
    <location>
        <begin position="19"/>
        <end position="134"/>
    </location>
</feature>
<dbReference type="AlphaFoldDB" id="A0AAV8CHX6"/>
<dbReference type="PANTHER" id="PTHR26379">
    <property type="entry name" value="BTB/POZ AND MATH DOMAIN-CONTAINING PROTEIN 1"/>
    <property type="match status" value="1"/>
</dbReference>
<accession>A0AAV8CHX6</accession>
<dbReference type="Proteomes" id="UP001140206">
    <property type="component" value="Chromosome 5"/>
</dbReference>
<organism evidence="5 6">
    <name type="scientific">Rhynchospora pubera</name>
    <dbReference type="NCBI Taxonomy" id="906938"/>
    <lineage>
        <taxon>Eukaryota</taxon>
        <taxon>Viridiplantae</taxon>
        <taxon>Streptophyta</taxon>
        <taxon>Embryophyta</taxon>
        <taxon>Tracheophyta</taxon>
        <taxon>Spermatophyta</taxon>
        <taxon>Magnoliopsida</taxon>
        <taxon>Liliopsida</taxon>
        <taxon>Poales</taxon>
        <taxon>Cyperaceae</taxon>
        <taxon>Cyperoideae</taxon>
        <taxon>Rhynchosporeae</taxon>
        <taxon>Rhynchospora</taxon>
    </lineage>
</organism>
<dbReference type="InterPro" id="IPR056423">
    <property type="entry name" value="BACK_BPM_SPOP"/>
</dbReference>
<comment type="pathway">
    <text evidence="1">Protein modification; protein ubiquitination.</text>
</comment>
<evidence type="ECO:0000313" key="6">
    <source>
        <dbReference type="Proteomes" id="UP001140206"/>
    </source>
</evidence>
<dbReference type="EMBL" id="JAMFTS010000005">
    <property type="protein sequence ID" value="KAJ4755458.1"/>
    <property type="molecule type" value="Genomic_DNA"/>
</dbReference>
<dbReference type="PROSITE" id="PS50097">
    <property type="entry name" value="BTB"/>
    <property type="match status" value="1"/>
</dbReference>
<proteinExistence type="inferred from homology"/>
<dbReference type="Pfam" id="PF22486">
    <property type="entry name" value="MATH_2"/>
    <property type="match status" value="1"/>
</dbReference>
<comment type="caution">
    <text evidence="5">The sequence shown here is derived from an EMBL/GenBank/DDBJ whole genome shotgun (WGS) entry which is preliminary data.</text>
</comment>
<dbReference type="PROSITE" id="PS50144">
    <property type="entry name" value="MATH"/>
    <property type="match status" value="1"/>
</dbReference>
<comment type="similarity">
    <text evidence="2">Belongs to the Tdpoz family.</text>
</comment>
<dbReference type="InterPro" id="IPR011333">
    <property type="entry name" value="SKP1/BTB/POZ_sf"/>
</dbReference>
<dbReference type="SMART" id="SM00225">
    <property type="entry name" value="BTB"/>
    <property type="match status" value="1"/>
</dbReference>
<dbReference type="PANTHER" id="PTHR26379:SF187">
    <property type="entry name" value="OS07G0655300 PROTEIN"/>
    <property type="match status" value="1"/>
</dbReference>
<keyword evidence="6" id="KW-1185">Reference proteome</keyword>
<dbReference type="Gene3D" id="3.30.710.10">
    <property type="entry name" value="Potassium Channel Kv1.1, Chain A"/>
    <property type="match status" value="1"/>
</dbReference>
<dbReference type="InterPro" id="IPR002083">
    <property type="entry name" value="MATH/TRAF_dom"/>
</dbReference>
<reference evidence="5" key="1">
    <citation type="submission" date="2022-08" db="EMBL/GenBank/DDBJ databases">
        <authorList>
            <person name="Marques A."/>
        </authorList>
    </citation>
    <scope>NUCLEOTIDE SEQUENCE</scope>
    <source>
        <strain evidence="5">RhyPub2mFocal</strain>
        <tissue evidence="5">Leaves</tissue>
    </source>
</reference>
<feature type="domain" description="BTB" evidence="3">
    <location>
        <begin position="172"/>
        <end position="239"/>
    </location>
</feature>
<dbReference type="Pfam" id="PF24570">
    <property type="entry name" value="BACK_BPM_SPOP"/>
    <property type="match status" value="1"/>
</dbReference>
<evidence type="ECO:0000256" key="2">
    <source>
        <dbReference type="ARBA" id="ARBA00010846"/>
    </source>
</evidence>
<dbReference type="CDD" id="cd00121">
    <property type="entry name" value="MATH"/>
    <property type="match status" value="1"/>
</dbReference>
<dbReference type="Gene3D" id="2.60.210.10">
    <property type="entry name" value="Apoptosis, Tumor Necrosis Factor Receptor Associated Protein 2, Chain A"/>
    <property type="match status" value="1"/>
</dbReference>
<protein>
    <submittedName>
        <fullName evidence="5">BTB/POZ and MATH domain-containing 2-like protein</fullName>
    </submittedName>
</protein>
<name>A0AAV8CHX6_9POAL</name>
<dbReference type="Gene3D" id="1.25.40.420">
    <property type="match status" value="1"/>
</dbReference>
<dbReference type="InterPro" id="IPR000210">
    <property type="entry name" value="BTB/POZ_dom"/>
</dbReference>
<dbReference type="GO" id="GO:0016567">
    <property type="term" value="P:protein ubiquitination"/>
    <property type="evidence" value="ECO:0007669"/>
    <property type="project" value="InterPro"/>
</dbReference>
<dbReference type="InterPro" id="IPR008974">
    <property type="entry name" value="TRAF-like"/>
</dbReference>
<dbReference type="InterPro" id="IPR045005">
    <property type="entry name" value="BPM1-6"/>
</dbReference>
<gene>
    <name evidence="5" type="ORF">LUZ62_089863</name>
</gene>
<evidence type="ECO:0000259" key="3">
    <source>
        <dbReference type="PROSITE" id="PS50097"/>
    </source>
</evidence>
<dbReference type="SUPFAM" id="SSF54695">
    <property type="entry name" value="POZ domain"/>
    <property type="match status" value="1"/>
</dbReference>
<dbReference type="Pfam" id="PF00651">
    <property type="entry name" value="BTB"/>
    <property type="match status" value="1"/>
</dbReference>
<evidence type="ECO:0000256" key="1">
    <source>
        <dbReference type="ARBA" id="ARBA00004906"/>
    </source>
</evidence>
<dbReference type="CDD" id="cd18280">
    <property type="entry name" value="BTB_POZ_BPM_plant"/>
    <property type="match status" value="1"/>
</dbReference>
<evidence type="ECO:0000259" key="4">
    <source>
        <dbReference type="PROSITE" id="PS50144"/>
    </source>
</evidence>
<dbReference type="SUPFAM" id="SSF49599">
    <property type="entry name" value="TRAF domain-like"/>
    <property type="match status" value="1"/>
</dbReference>